<keyword evidence="2" id="KW-1185">Reference proteome</keyword>
<evidence type="ECO:0000313" key="2">
    <source>
        <dbReference type="Proteomes" id="UP001234297"/>
    </source>
</evidence>
<reference evidence="1 2" key="1">
    <citation type="journal article" date="2022" name="Hortic Res">
        <title>A haplotype resolved chromosomal level avocado genome allows analysis of novel avocado genes.</title>
        <authorList>
            <person name="Nath O."/>
            <person name="Fletcher S.J."/>
            <person name="Hayward A."/>
            <person name="Shaw L.M."/>
            <person name="Masouleh A.K."/>
            <person name="Furtado A."/>
            <person name="Henry R.J."/>
            <person name="Mitter N."/>
        </authorList>
    </citation>
    <scope>NUCLEOTIDE SEQUENCE [LARGE SCALE GENOMIC DNA]</scope>
    <source>
        <strain evidence="2">cv. Hass</strain>
    </source>
</reference>
<gene>
    <name evidence="1" type="ORF">MRB53_002606</name>
</gene>
<organism evidence="1 2">
    <name type="scientific">Persea americana</name>
    <name type="common">Avocado</name>
    <dbReference type="NCBI Taxonomy" id="3435"/>
    <lineage>
        <taxon>Eukaryota</taxon>
        <taxon>Viridiplantae</taxon>
        <taxon>Streptophyta</taxon>
        <taxon>Embryophyta</taxon>
        <taxon>Tracheophyta</taxon>
        <taxon>Spermatophyta</taxon>
        <taxon>Magnoliopsida</taxon>
        <taxon>Magnoliidae</taxon>
        <taxon>Laurales</taxon>
        <taxon>Lauraceae</taxon>
        <taxon>Persea</taxon>
    </lineage>
</organism>
<dbReference type="Proteomes" id="UP001234297">
    <property type="component" value="Chromosome 1"/>
</dbReference>
<protein>
    <submittedName>
        <fullName evidence="1">Uncharacterized protein</fullName>
    </submittedName>
</protein>
<accession>A0ACC2MVC0</accession>
<name>A0ACC2MVC0_PERAE</name>
<evidence type="ECO:0000313" key="1">
    <source>
        <dbReference type="EMBL" id="KAJ8649583.1"/>
    </source>
</evidence>
<sequence>MPPMSTIPIFHNQAIPWVLPLPPELWLMGLNFPCMVTSGLVSESLFHSMGRRYEAGNSSTNILLAPPLADLDTTAMSRFSFPPAQHQANHTNDHEEGSGDAERPWQWLLAK</sequence>
<proteinExistence type="predicted"/>
<comment type="caution">
    <text evidence="1">The sequence shown here is derived from an EMBL/GenBank/DDBJ whole genome shotgun (WGS) entry which is preliminary data.</text>
</comment>
<dbReference type="EMBL" id="CM056809">
    <property type="protein sequence ID" value="KAJ8649583.1"/>
    <property type="molecule type" value="Genomic_DNA"/>
</dbReference>